<dbReference type="GeneID" id="134285453"/>
<reference evidence="2" key="2">
    <citation type="submission" date="2025-05" db="UniProtKB">
        <authorList>
            <consortium name="EnsemblMetazoa"/>
        </authorList>
    </citation>
    <scope>IDENTIFICATION</scope>
    <source>
        <strain evidence="2">Foshan</strain>
    </source>
</reference>
<evidence type="ECO:0000259" key="1">
    <source>
        <dbReference type="Pfam" id="PF20700"/>
    </source>
</evidence>
<name>A0ABM1Y0N9_AEDAL</name>
<protein>
    <recommendedName>
        <fullName evidence="1">Mutator-like transposase domain-containing protein</fullName>
    </recommendedName>
</protein>
<proteinExistence type="predicted"/>
<feature type="domain" description="Mutator-like transposase" evidence="1">
    <location>
        <begin position="108"/>
        <end position="395"/>
    </location>
</feature>
<dbReference type="Pfam" id="PF20700">
    <property type="entry name" value="Mutator"/>
    <property type="match status" value="1"/>
</dbReference>
<organism evidence="2 3">
    <name type="scientific">Aedes albopictus</name>
    <name type="common">Asian tiger mosquito</name>
    <name type="synonym">Stegomyia albopicta</name>
    <dbReference type="NCBI Taxonomy" id="7160"/>
    <lineage>
        <taxon>Eukaryota</taxon>
        <taxon>Metazoa</taxon>
        <taxon>Ecdysozoa</taxon>
        <taxon>Arthropoda</taxon>
        <taxon>Hexapoda</taxon>
        <taxon>Insecta</taxon>
        <taxon>Pterygota</taxon>
        <taxon>Neoptera</taxon>
        <taxon>Endopterygota</taxon>
        <taxon>Diptera</taxon>
        <taxon>Nematocera</taxon>
        <taxon>Culicoidea</taxon>
        <taxon>Culicidae</taxon>
        <taxon>Culicinae</taxon>
        <taxon>Aedini</taxon>
        <taxon>Aedes</taxon>
        <taxon>Stegomyia</taxon>
    </lineage>
</organism>
<accession>A0ABM1Y0N9</accession>
<dbReference type="RefSeq" id="XP_062702171.1">
    <property type="nucleotide sequence ID" value="XM_062846187.1"/>
</dbReference>
<sequence>MLCMYNRITIPENSADTTEASLENGRFFKIAEVCCQNGTEENLPSSSAFPHNIQLAHQSKKRKIDQTVCGSSQPNVEIHEECDDTKVKAIDTHQYFEEKSDNWADIEGRRIVEFNYVMKCVVRAQAHHSKSCPGVLCLHQEYYQSMVSIMWFKCDECKIMFKVRTEQPSERPKLRKSVVWGTLCSGGTYTQTKQLLSFCDIPFMPVKTFSLDEMEMDTTLQEAVDESTNKAVEDEKATYFEELEASNQNAPPDQPVKIKASLDGSWATRSYGTRYSSASGCGVIVGEKTAKIIHVGCRNKRCSVCTRNSRRNNEKGSHKCYRNYVGSSGGMEPDIMIEGFQELERKGVWITTLITDGDSTTVARIKNAIKYGPSIEHQLCCNHVCKNMGKKLRDVSYLL</sequence>
<dbReference type="InterPro" id="IPR049012">
    <property type="entry name" value="Mutator_transp_dom"/>
</dbReference>
<evidence type="ECO:0000313" key="2">
    <source>
        <dbReference type="EnsemblMetazoa" id="AALFPA23_004610.P5656"/>
    </source>
</evidence>
<dbReference type="PANTHER" id="PTHR31751">
    <property type="entry name" value="SI:CH211-108C17.2-RELATED-RELATED"/>
    <property type="match status" value="1"/>
</dbReference>
<dbReference type="EnsemblMetazoa" id="AALFPA23_004610.R5656">
    <property type="protein sequence ID" value="AALFPA23_004610.P5656"/>
    <property type="gene ID" value="AALFPA23_004610"/>
</dbReference>
<keyword evidence="3" id="KW-1185">Reference proteome</keyword>
<dbReference type="Proteomes" id="UP000069940">
    <property type="component" value="Unassembled WGS sequence"/>
</dbReference>
<evidence type="ECO:0000313" key="3">
    <source>
        <dbReference type="Proteomes" id="UP000069940"/>
    </source>
</evidence>
<reference evidence="3" key="1">
    <citation type="journal article" date="2015" name="Proc. Natl. Acad. Sci. U.S.A.">
        <title>Genome sequence of the Asian Tiger mosquito, Aedes albopictus, reveals insights into its biology, genetics, and evolution.</title>
        <authorList>
            <person name="Chen X.G."/>
            <person name="Jiang X."/>
            <person name="Gu J."/>
            <person name="Xu M."/>
            <person name="Wu Y."/>
            <person name="Deng Y."/>
            <person name="Zhang C."/>
            <person name="Bonizzoni M."/>
            <person name="Dermauw W."/>
            <person name="Vontas J."/>
            <person name="Armbruster P."/>
            <person name="Huang X."/>
            <person name="Yang Y."/>
            <person name="Zhang H."/>
            <person name="He W."/>
            <person name="Peng H."/>
            <person name="Liu Y."/>
            <person name="Wu K."/>
            <person name="Chen J."/>
            <person name="Lirakis M."/>
            <person name="Topalis P."/>
            <person name="Van Leeuwen T."/>
            <person name="Hall A.B."/>
            <person name="Jiang X."/>
            <person name="Thorpe C."/>
            <person name="Mueller R.L."/>
            <person name="Sun C."/>
            <person name="Waterhouse R.M."/>
            <person name="Yan G."/>
            <person name="Tu Z.J."/>
            <person name="Fang X."/>
            <person name="James A.A."/>
        </authorList>
    </citation>
    <scope>NUCLEOTIDE SEQUENCE [LARGE SCALE GENOMIC DNA]</scope>
    <source>
        <strain evidence="3">Foshan</strain>
    </source>
</reference>